<dbReference type="Gene3D" id="3.40.50.410">
    <property type="entry name" value="von Willebrand factor, type A domain"/>
    <property type="match status" value="1"/>
</dbReference>
<keyword evidence="1" id="KW-0472">Membrane</keyword>
<dbReference type="OrthoDB" id="7522752at2"/>
<organism evidence="4 5">
    <name type="scientific">Blastochloris viridis</name>
    <name type="common">Rhodopseudomonas viridis</name>
    <dbReference type="NCBI Taxonomy" id="1079"/>
    <lineage>
        <taxon>Bacteria</taxon>
        <taxon>Pseudomonadati</taxon>
        <taxon>Pseudomonadota</taxon>
        <taxon>Alphaproteobacteria</taxon>
        <taxon>Hyphomicrobiales</taxon>
        <taxon>Blastochloridaceae</taxon>
        <taxon>Blastochloris</taxon>
    </lineage>
</organism>
<evidence type="ECO:0000313" key="4">
    <source>
        <dbReference type="EMBL" id="CUU41905.1"/>
    </source>
</evidence>
<sequence length="450" mass="47666">MFRFLRCETGNVAAIFAVALVPVIGAIGVAVDYGRQIDGLAKMQNAVDSTALALSRLPTSTTSADLQTKGRQYFDANFGARDVAAIEVSVTPGKGTLSVSASGTMPTRMMVFSDYLAMPLATTATVKWGSEKLRVALSLDTTGSMNSSNKLSALKTAAKGLLDQLQAAAAEDGDVEVSIIPFSETVNVGKTNKNASWLDWSDYGSCSISGPVSKVQCLAASTGSGRNKTYGIWTISTNKSGWGGCVTDRGTPDAAYPSTAGKGYDQRTDEIGTRTESKFPATQNDYCPEQMIGLGHNWTALKSTVTNLTAVGATNQPIGLVWAWQSLVGGGPLTVPAKKTDQTYREAIVLLSDGLNTRNRWDGDGSSTSTKVDSRMCSGTKCDTGTCANIKAQNITIYTIQVNTGNDAKSTLLKNCASDSEKFFYLTSASEMVSVFDQIASELVRLHLSN</sequence>
<evidence type="ECO:0000313" key="3">
    <source>
        <dbReference type="EMBL" id="BAS00888.1"/>
    </source>
</evidence>
<dbReference type="RefSeq" id="WP_055037063.1">
    <property type="nucleotide sequence ID" value="NZ_AP014854.2"/>
</dbReference>
<evidence type="ECO:0000256" key="1">
    <source>
        <dbReference type="SAM" id="Phobius"/>
    </source>
</evidence>
<feature type="domain" description="Putative Flp pilus-assembly TadG-like N-terminal" evidence="2">
    <location>
        <begin position="10"/>
        <end position="53"/>
    </location>
</feature>
<keyword evidence="1" id="KW-0812">Transmembrane</keyword>
<dbReference type="SUPFAM" id="SSF53300">
    <property type="entry name" value="vWA-like"/>
    <property type="match status" value="1"/>
</dbReference>
<dbReference type="Pfam" id="PF13400">
    <property type="entry name" value="Tad"/>
    <property type="match status" value="1"/>
</dbReference>
<reference evidence="4" key="2">
    <citation type="submission" date="2015-11" db="EMBL/GenBank/DDBJ databases">
        <authorList>
            <person name="Zhang Y."/>
            <person name="Guo Z."/>
        </authorList>
    </citation>
    <scope>NUCLEOTIDE SEQUENCE</scope>
    <source>
        <strain evidence="4">1</strain>
    </source>
</reference>
<dbReference type="AlphaFoldDB" id="A0A0H5BFB9"/>
<dbReference type="PATRIC" id="fig|1079.6.peg.1512"/>
<name>A0A0H5BFB9_BLAVI</name>
<keyword evidence="1" id="KW-1133">Transmembrane helix</keyword>
<reference evidence="3" key="1">
    <citation type="journal article" date="2015" name="Genome Announc.">
        <title>Complete Genome Sequence of the Bacteriochlorophyll b-Producing Photosynthetic Bacterium Blastochloris viridis.</title>
        <authorList>
            <person name="Tsukatani Y."/>
            <person name="Hirose Y."/>
            <person name="Harada J."/>
            <person name="Misawa N."/>
            <person name="Mori K."/>
            <person name="Inoue K."/>
            <person name="Tamiaki H."/>
        </authorList>
    </citation>
    <scope>NUCLEOTIDE SEQUENCE [LARGE SCALE GENOMIC DNA]</scope>
    <source>
        <strain evidence="3">DSM 133</strain>
    </source>
</reference>
<dbReference type="Proteomes" id="UP000065734">
    <property type="component" value="Chromosome I"/>
</dbReference>
<feature type="transmembrane region" description="Helical" evidence="1">
    <location>
        <begin position="12"/>
        <end position="31"/>
    </location>
</feature>
<dbReference type="InterPro" id="IPR036465">
    <property type="entry name" value="vWFA_dom_sf"/>
</dbReference>
<keyword evidence="5" id="KW-1185">Reference proteome</keyword>
<dbReference type="InterPro" id="IPR028087">
    <property type="entry name" value="Tad_N"/>
</dbReference>
<gene>
    <name evidence="3" type="ORF">BV133_3294</name>
    <name evidence="4" type="ORF">BVIRIDIS_09040</name>
</gene>
<reference evidence="5" key="3">
    <citation type="journal article" date="2016" name="Genome Announc.">
        <title>Revised genome sequence of the purple photosynthetic bacterium Blastochloris viridis.</title>
        <authorList>
            <person name="Liu L.N."/>
            <person name="Faulkner M."/>
            <person name="Liu X."/>
            <person name="Huang F."/>
            <person name="Darby A.C."/>
            <person name="Hall N."/>
        </authorList>
    </citation>
    <scope>NUCLEOTIDE SEQUENCE [LARGE SCALE GENOMIC DNA]</scope>
    <source>
        <strain evidence="5">ATCC 19567 / DSM 133 / F</strain>
    </source>
</reference>
<dbReference type="KEGG" id="bvr:BVIR_1459"/>
<dbReference type="STRING" id="1079.BVIR_1459"/>
<evidence type="ECO:0000259" key="2">
    <source>
        <dbReference type="Pfam" id="PF13400"/>
    </source>
</evidence>
<evidence type="ECO:0000313" key="5">
    <source>
        <dbReference type="Proteomes" id="UP000065734"/>
    </source>
</evidence>
<dbReference type="EMBL" id="LN907867">
    <property type="protein sequence ID" value="CUU41905.1"/>
    <property type="molecule type" value="Genomic_DNA"/>
</dbReference>
<dbReference type="EMBL" id="AP014854">
    <property type="protein sequence ID" value="BAS00888.1"/>
    <property type="molecule type" value="Genomic_DNA"/>
</dbReference>
<accession>A0A0H5BFB9</accession>
<proteinExistence type="predicted"/>
<protein>
    <submittedName>
        <fullName evidence="4">Flp pilus assembly protein TadG</fullName>
    </submittedName>
</protein>